<dbReference type="EMBL" id="JBHUKU010000015">
    <property type="protein sequence ID" value="MFD2462194.1"/>
    <property type="molecule type" value="Genomic_DNA"/>
</dbReference>
<dbReference type="Gene3D" id="3.30.420.10">
    <property type="entry name" value="Ribonuclease H-like superfamily/Ribonuclease H"/>
    <property type="match status" value="1"/>
</dbReference>
<feature type="region of interest" description="Disordered" evidence="1">
    <location>
        <begin position="642"/>
        <end position="730"/>
    </location>
</feature>
<proteinExistence type="predicted"/>
<dbReference type="Proteomes" id="UP001597419">
    <property type="component" value="Unassembled WGS sequence"/>
</dbReference>
<comment type="caution">
    <text evidence="3">The sequence shown here is derived from an EMBL/GenBank/DDBJ whole genome shotgun (WGS) entry which is preliminary data.</text>
</comment>
<gene>
    <name evidence="3" type="ORF">ACFSYJ_26555</name>
</gene>
<dbReference type="InterPro" id="IPR036397">
    <property type="entry name" value="RNaseH_sf"/>
</dbReference>
<sequence>MLDLEPGTVLLLDGREWTVERLEPHIGRVVLLGASGERMPVNARFLMHHPDCRQSSKSSSVSAAGRGRQEPTESDLTERQREVLGLRLAHLLEVETGFRGGDPLRSGPGEPRPEFDPAVTSLTQRRYAKVAELAALDREHARMLGLENVGYRTLIRWATRHRAIGALGCADDRWLRPSGGRPSVTELVREAIFAVHAETLHRSRISMTARQRLIHQYVRERHGPDAIEQIPSYQTLRRVWRDWFGPGGGRQRYVRSGAKPTSGQHVVIHRPGQVVALDTTILPVKVRETVFGDPVSVHLTLALDVYTHSLVAFRLTQVSDSAVDVAMLLRDITMPLPMRPDWGDELEWPYPGIPASMVAEFAGHQVAGLPFFAPETVTTDHGSVYRNHHLVEVQRVLGANILPARVLRPTDKQAVERAFGAIRSLLFEQLPGYTGVDVADRGADPEADAILTIDAMEHLIATWTVAIWQSRRLGEHAPAWDPGGEHSPNTLFAAAMNQGGFAMEIPDPQLYYQLLPAHHVGIHRERGVKIRGLWYNGPALAPYRSGPSTRGGRHKGKWVIRRDPRDVRTVFFQDPSTHAWHRLRWTGLPPEDEIPAFSDSRARELLAAARSAGLKPRTDAELLPLLLELLGAHTPVESWPSITKSRRAELSRDTTQGAAADADQTSARPLRAAGTPKPARRRGTAARPSSPPERSWPGHARTVESAVDTERHRRRETALANTPLSRPARLGDAFRRGNLFLLTDDDTDAGGTE</sequence>
<evidence type="ECO:0000313" key="4">
    <source>
        <dbReference type="Proteomes" id="UP001597419"/>
    </source>
</evidence>
<evidence type="ECO:0000313" key="3">
    <source>
        <dbReference type="EMBL" id="MFD2462194.1"/>
    </source>
</evidence>
<organism evidence="3 4">
    <name type="scientific">Amycolatopsis samaneae</name>
    <dbReference type="NCBI Taxonomy" id="664691"/>
    <lineage>
        <taxon>Bacteria</taxon>
        <taxon>Bacillati</taxon>
        <taxon>Actinomycetota</taxon>
        <taxon>Actinomycetes</taxon>
        <taxon>Pseudonocardiales</taxon>
        <taxon>Pseudonocardiaceae</taxon>
        <taxon>Amycolatopsis</taxon>
    </lineage>
</organism>
<dbReference type="RefSeq" id="WP_345401406.1">
    <property type="nucleotide sequence ID" value="NZ_BAABHG010000012.1"/>
</dbReference>
<dbReference type="InterPro" id="IPR001584">
    <property type="entry name" value="Integrase_cat-core"/>
</dbReference>
<reference evidence="4" key="1">
    <citation type="journal article" date="2019" name="Int. J. Syst. Evol. Microbiol.">
        <title>The Global Catalogue of Microorganisms (GCM) 10K type strain sequencing project: providing services to taxonomists for standard genome sequencing and annotation.</title>
        <authorList>
            <consortium name="The Broad Institute Genomics Platform"/>
            <consortium name="The Broad Institute Genome Sequencing Center for Infectious Disease"/>
            <person name="Wu L."/>
            <person name="Ma J."/>
        </authorList>
    </citation>
    <scope>NUCLEOTIDE SEQUENCE [LARGE SCALE GENOMIC DNA]</scope>
    <source>
        <strain evidence="4">CGMCC 4.7643</strain>
    </source>
</reference>
<dbReference type="InterPro" id="IPR012337">
    <property type="entry name" value="RNaseH-like_sf"/>
</dbReference>
<dbReference type="SUPFAM" id="SSF53098">
    <property type="entry name" value="Ribonuclease H-like"/>
    <property type="match status" value="1"/>
</dbReference>
<feature type="compositionally biased region" description="Low complexity" evidence="1">
    <location>
        <begin position="653"/>
        <end position="667"/>
    </location>
</feature>
<feature type="region of interest" description="Disordered" evidence="1">
    <location>
        <begin position="50"/>
        <end position="79"/>
    </location>
</feature>
<evidence type="ECO:0000259" key="2">
    <source>
        <dbReference type="PROSITE" id="PS50994"/>
    </source>
</evidence>
<evidence type="ECO:0000256" key="1">
    <source>
        <dbReference type="SAM" id="MobiDB-lite"/>
    </source>
</evidence>
<feature type="domain" description="Integrase catalytic" evidence="2">
    <location>
        <begin position="267"/>
        <end position="496"/>
    </location>
</feature>
<dbReference type="PROSITE" id="PS50994">
    <property type="entry name" value="INTEGRASE"/>
    <property type="match status" value="1"/>
</dbReference>
<name>A0ABW5GMT6_9PSEU</name>
<accession>A0ABW5GMT6</accession>
<feature type="region of interest" description="Disordered" evidence="1">
    <location>
        <begin position="99"/>
        <end position="118"/>
    </location>
</feature>
<protein>
    <recommendedName>
        <fullName evidence="2">Integrase catalytic domain-containing protein</fullName>
    </recommendedName>
</protein>
<feature type="compositionally biased region" description="Basic and acidic residues" evidence="1">
    <location>
        <begin position="67"/>
        <end position="79"/>
    </location>
</feature>
<keyword evidence="4" id="KW-1185">Reference proteome</keyword>